<evidence type="ECO:0000313" key="8">
    <source>
        <dbReference type="EMBL" id="RMX43380.1"/>
    </source>
</evidence>
<keyword evidence="1 6" id="KW-0645">Protease</keyword>
<protein>
    <recommendedName>
        <fullName evidence="7">Peptidase S1 domain-containing protein</fullName>
    </recommendedName>
</protein>
<evidence type="ECO:0000313" key="9">
    <source>
        <dbReference type="Proteomes" id="UP000275408"/>
    </source>
</evidence>
<keyword evidence="4 6" id="KW-0720">Serine protease</keyword>
<feature type="domain" description="Peptidase S1" evidence="7">
    <location>
        <begin position="341"/>
        <end position="596"/>
    </location>
</feature>
<dbReference type="InterPro" id="IPR043504">
    <property type="entry name" value="Peptidase_S1_PA_chymotrypsin"/>
</dbReference>
<dbReference type="AlphaFoldDB" id="A0A3M6TPS7"/>
<dbReference type="FunFam" id="2.40.10.10:FF:000120">
    <property type="entry name" value="Putative serine protease"/>
    <property type="match status" value="2"/>
</dbReference>
<dbReference type="GO" id="GO:0004252">
    <property type="term" value="F:serine-type endopeptidase activity"/>
    <property type="evidence" value="ECO:0007669"/>
    <property type="project" value="InterPro"/>
</dbReference>
<dbReference type="GO" id="GO:0006508">
    <property type="term" value="P:proteolysis"/>
    <property type="evidence" value="ECO:0007669"/>
    <property type="project" value="UniProtKB-KW"/>
</dbReference>
<dbReference type="STRING" id="46731.A0A3M6TPS7"/>
<dbReference type="PANTHER" id="PTHR24252">
    <property type="entry name" value="ACROSIN-RELATED"/>
    <property type="match status" value="1"/>
</dbReference>
<dbReference type="InterPro" id="IPR018114">
    <property type="entry name" value="TRYPSIN_HIS"/>
</dbReference>
<name>A0A3M6TPS7_POCDA</name>
<feature type="domain" description="Peptidase S1" evidence="7">
    <location>
        <begin position="660"/>
        <end position="905"/>
    </location>
</feature>
<dbReference type="Proteomes" id="UP000275408">
    <property type="component" value="Unassembled WGS sequence"/>
</dbReference>
<dbReference type="Gene3D" id="2.40.10.10">
    <property type="entry name" value="Trypsin-like serine proteases"/>
    <property type="match status" value="3"/>
</dbReference>
<dbReference type="InterPro" id="IPR033116">
    <property type="entry name" value="TRYPSIN_SER"/>
</dbReference>
<dbReference type="SUPFAM" id="SSF50494">
    <property type="entry name" value="Trypsin-like serine proteases"/>
    <property type="match status" value="3"/>
</dbReference>
<gene>
    <name evidence="8" type="ORF">pdam_00016091</name>
</gene>
<dbReference type="EMBL" id="RCHS01003214">
    <property type="protein sequence ID" value="RMX43380.1"/>
    <property type="molecule type" value="Genomic_DNA"/>
</dbReference>
<dbReference type="PROSITE" id="PS50240">
    <property type="entry name" value="TRYPSIN_DOM"/>
    <property type="match status" value="3"/>
</dbReference>
<evidence type="ECO:0000256" key="1">
    <source>
        <dbReference type="ARBA" id="ARBA00022670"/>
    </source>
</evidence>
<keyword evidence="5" id="KW-1015">Disulfide bond</keyword>
<dbReference type="PANTHER" id="PTHR24252:SF7">
    <property type="entry name" value="HYALIN"/>
    <property type="match status" value="1"/>
</dbReference>
<dbReference type="CDD" id="cd00190">
    <property type="entry name" value="Tryp_SPc"/>
    <property type="match status" value="3"/>
</dbReference>
<evidence type="ECO:0000259" key="7">
    <source>
        <dbReference type="PROSITE" id="PS50240"/>
    </source>
</evidence>
<dbReference type="PROSITE" id="PS00134">
    <property type="entry name" value="TRYPSIN_HIS"/>
    <property type="match status" value="3"/>
</dbReference>
<dbReference type="PRINTS" id="PR00722">
    <property type="entry name" value="CHYMOTRYPSIN"/>
</dbReference>
<dbReference type="FunFam" id="2.40.10.10:FF:000003">
    <property type="entry name" value="Transmembrane serine protease 3"/>
    <property type="match status" value="1"/>
</dbReference>
<comment type="caution">
    <text evidence="8">The sequence shown here is derived from an EMBL/GenBank/DDBJ whole genome shotgun (WGS) entry which is preliminary data.</text>
</comment>
<dbReference type="InterPro" id="IPR001314">
    <property type="entry name" value="Peptidase_S1A"/>
</dbReference>
<dbReference type="PROSITE" id="PS00135">
    <property type="entry name" value="TRYPSIN_SER"/>
    <property type="match status" value="3"/>
</dbReference>
<proteinExistence type="predicted"/>
<dbReference type="InterPro" id="IPR009003">
    <property type="entry name" value="Peptidase_S1_PA"/>
</dbReference>
<evidence type="ECO:0000256" key="4">
    <source>
        <dbReference type="ARBA" id="ARBA00022825"/>
    </source>
</evidence>
<dbReference type="OrthoDB" id="5965507at2759"/>
<evidence type="ECO:0000256" key="6">
    <source>
        <dbReference type="RuleBase" id="RU363034"/>
    </source>
</evidence>
<keyword evidence="2" id="KW-0732">Signal</keyword>
<dbReference type="Pfam" id="PF00089">
    <property type="entry name" value="Trypsin"/>
    <property type="match status" value="3"/>
</dbReference>
<sequence>MSKVLYFIGVKIKYKAIIIVIQFASFNADFPFENLPCGTRQMSRIVAGESAIPHSWPWQVELLIKDEASGQFIFKCGGTLITPFHIVTAAHCVFGVPFPESYEVRLGVHDRSVSDQVQSINVSEIHINKLAMTKGYGNDIALIKLSRPAALNARVGLACMPSGKKTDRVKPGTMCYITGWGSSTFQGSKSQILMQAKMPIVEYNTCAKANQPLGEVVDSLMLCAGYGGNSRVSGCHGDSGGPLVCQDESGLWTLRGTVSWGDHYCKGGPTYSVFVRINSYVEWIKCKMTSQPLQPLTLLGAVFSTSKMVVAVVVFLAICLLQLNQASSFSDCGQRNPSSRIVGGEEAKQGSWPWQIELLMSQPSADNDLKPVFSHRCGGTLIDLQWVVTAAHCVFMYPTPDHYKVVVGQTHRTEVKEPYENNDVYDVASVRIHEEYMTHGYGFDVALVKLARPVILEPGRVWPACLPEQGKRVSVGKLCFITGWGKTSSNLNSDFSKVLKQAKMPVVDYQTCAAGNANLSYAKVNDETMLCAGYGGSSVIGGCHGDSGGPFVCRERRLWVLRGAVSWGDHRCKAGSTFSVFTRISTFVDWISATKIKPEHVSVSICTYGIENRDRIVFTVANCIHLHMEKKSYTILQLAVIFVSCLGLEDCGRRPPLPRVIGGDEAIPHSWPWQARIILQDKDGKWSHKCGASLIHPEWIVTAAHCLAFHPDPRIYEVILGDHDWAKKEPTEQYFEVSQLYLNRLYQKFSGYGHDIALIKLSRPAILNKDVNLVCLPKQNNRVAIGKMCYLTGWGVWKPGAPRSEKAPKLQQARLPTVNFSTCWIGNSFFQPIDDETMLCAGFGKGKTISGCNGDSGGPLVCEEDGKYVLRGAVSWGIPGCPGGRHFSVFARVSSFVEWIENHIKNSDIY</sequence>
<feature type="domain" description="Peptidase S1" evidence="7">
    <location>
        <begin position="45"/>
        <end position="289"/>
    </location>
</feature>
<keyword evidence="3 6" id="KW-0378">Hydrolase</keyword>
<dbReference type="InterPro" id="IPR001254">
    <property type="entry name" value="Trypsin_dom"/>
</dbReference>
<organism evidence="8 9">
    <name type="scientific">Pocillopora damicornis</name>
    <name type="common">Cauliflower coral</name>
    <name type="synonym">Millepora damicornis</name>
    <dbReference type="NCBI Taxonomy" id="46731"/>
    <lineage>
        <taxon>Eukaryota</taxon>
        <taxon>Metazoa</taxon>
        <taxon>Cnidaria</taxon>
        <taxon>Anthozoa</taxon>
        <taxon>Hexacorallia</taxon>
        <taxon>Scleractinia</taxon>
        <taxon>Astrocoeniina</taxon>
        <taxon>Pocilloporidae</taxon>
        <taxon>Pocillopora</taxon>
    </lineage>
</organism>
<evidence type="ECO:0000256" key="5">
    <source>
        <dbReference type="ARBA" id="ARBA00023157"/>
    </source>
</evidence>
<keyword evidence="9" id="KW-1185">Reference proteome</keyword>
<accession>A0A3M6TPS7</accession>
<evidence type="ECO:0000256" key="2">
    <source>
        <dbReference type="ARBA" id="ARBA00022729"/>
    </source>
</evidence>
<dbReference type="SMART" id="SM00020">
    <property type="entry name" value="Tryp_SPc"/>
    <property type="match status" value="3"/>
</dbReference>
<reference evidence="8 9" key="1">
    <citation type="journal article" date="2018" name="Sci. Rep.">
        <title>Comparative analysis of the Pocillopora damicornis genome highlights role of immune system in coral evolution.</title>
        <authorList>
            <person name="Cunning R."/>
            <person name="Bay R.A."/>
            <person name="Gillette P."/>
            <person name="Baker A.C."/>
            <person name="Traylor-Knowles N."/>
        </authorList>
    </citation>
    <scope>NUCLEOTIDE SEQUENCE [LARGE SCALE GENOMIC DNA]</scope>
    <source>
        <strain evidence="8">RSMAS</strain>
        <tissue evidence="8">Whole animal</tissue>
    </source>
</reference>
<evidence type="ECO:0000256" key="3">
    <source>
        <dbReference type="ARBA" id="ARBA00022801"/>
    </source>
</evidence>